<feature type="region of interest" description="Disordered" evidence="7">
    <location>
        <begin position="1"/>
        <end position="56"/>
    </location>
</feature>
<keyword evidence="5" id="KW-0408">Iron</keyword>
<dbReference type="Pfam" id="PF00141">
    <property type="entry name" value="peroxidase"/>
    <property type="match status" value="1"/>
</dbReference>
<dbReference type="PRINTS" id="PR00458">
    <property type="entry name" value="PEROXIDASE"/>
</dbReference>
<dbReference type="PRINTS" id="PR00459">
    <property type="entry name" value="ASPEROXIDASE"/>
</dbReference>
<reference evidence="9 10" key="1">
    <citation type="submission" date="2024-02" db="EMBL/GenBank/DDBJ databases">
        <authorList>
            <person name="Chen Y."/>
            <person name="Shah S."/>
            <person name="Dougan E. K."/>
            <person name="Thang M."/>
            <person name="Chan C."/>
        </authorList>
    </citation>
    <scope>NUCLEOTIDE SEQUENCE [LARGE SCALE GENOMIC DNA]</scope>
</reference>
<comment type="similarity">
    <text evidence="6">Belongs to the peroxidase family.</text>
</comment>
<dbReference type="InterPro" id="IPR002207">
    <property type="entry name" value="Peroxidase_I"/>
</dbReference>
<evidence type="ECO:0000256" key="4">
    <source>
        <dbReference type="ARBA" id="ARBA00023002"/>
    </source>
</evidence>
<feature type="region of interest" description="Disordered" evidence="7">
    <location>
        <begin position="97"/>
        <end position="118"/>
    </location>
</feature>
<evidence type="ECO:0000256" key="6">
    <source>
        <dbReference type="RuleBase" id="RU004241"/>
    </source>
</evidence>
<dbReference type="Proteomes" id="UP001642464">
    <property type="component" value="Unassembled WGS sequence"/>
</dbReference>
<proteinExistence type="inferred from homology"/>
<name>A0ABP0SH96_9DINO</name>
<evidence type="ECO:0000256" key="5">
    <source>
        <dbReference type="ARBA" id="ARBA00023004"/>
    </source>
</evidence>
<dbReference type="PROSITE" id="PS00436">
    <property type="entry name" value="PEROXIDASE_2"/>
    <property type="match status" value="1"/>
</dbReference>
<keyword evidence="10" id="KW-1185">Reference proteome</keyword>
<evidence type="ECO:0000256" key="3">
    <source>
        <dbReference type="ARBA" id="ARBA00022723"/>
    </source>
</evidence>
<evidence type="ECO:0000256" key="7">
    <source>
        <dbReference type="SAM" id="MobiDB-lite"/>
    </source>
</evidence>
<dbReference type="PANTHER" id="PTHR31356:SF36">
    <property type="entry name" value="L-ASCORBATE PEROXIDASE 3"/>
    <property type="match status" value="1"/>
</dbReference>
<dbReference type="PANTHER" id="PTHR31356">
    <property type="entry name" value="THYLAKOID LUMENAL 29 KDA PROTEIN, CHLOROPLASTIC-RELATED"/>
    <property type="match status" value="1"/>
</dbReference>
<gene>
    <name evidence="9" type="ORF">SCF082_LOCUS51832</name>
</gene>
<keyword evidence="3" id="KW-0479">Metal-binding</keyword>
<dbReference type="GO" id="GO:0004601">
    <property type="term" value="F:peroxidase activity"/>
    <property type="evidence" value="ECO:0007669"/>
    <property type="project" value="UniProtKB-KW"/>
</dbReference>
<dbReference type="Gene3D" id="1.10.420.10">
    <property type="entry name" value="Peroxidase, domain 2"/>
    <property type="match status" value="2"/>
</dbReference>
<evidence type="ECO:0000256" key="1">
    <source>
        <dbReference type="ARBA" id="ARBA00022559"/>
    </source>
</evidence>
<evidence type="ECO:0000313" key="10">
    <source>
        <dbReference type="Proteomes" id="UP001642464"/>
    </source>
</evidence>
<feature type="region of interest" description="Disordered" evidence="7">
    <location>
        <begin position="164"/>
        <end position="190"/>
    </location>
</feature>
<evidence type="ECO:0000259" key="8">
    <source>
        <dbReference type="PROSITE" id="PS50873"/>
    </source>
</evidence>
<dbReference type="EMBL" id="CAXAMM010043787">
    <property type="protein sequence ID" value="CAK9111741.1"/>
    <property type="molecule type" value="Genomic_DNA"/>
</dbReference>
<dbReference type="InterPro" id="IPR044831">
    <property type="entry name" value="Ccp1-like"/>
</dbReference>
<organism evidence="9 10">
    <name type="scientific">Durusdinium trenchii</name>
    <dbReference type="NCBI Taxonomy" id="1381693"/>
    <lineage>
        <taxon>Eukaryota</taxon>
        <taxon>Sar</taxon>
        <taxon>Alveolata</taxon>
        <taxon>Dinophyceae</taxon>
        <taxon>Suessiales</taxon>
        <taxon>Symbiodiniaceae</taxon>
        <taxon>Durusdinium</taxon>
    </lineage>
</organism>
<keyword evidence="1 9" id="KW-0575">Peroxidase</keyword>
<dbReference type="Gene3D" id="1.10.520.10">
    <property type="match status" value="1"/>
</dbReference>
<protein>
    <submittedName>
        <fullName evidence="9">Heme-binding peroxidase</fullName>
    </submittedName>
</protein>
<feature type="compositionally biased region" description="Low complexity" evidence="7">
    <location>
        <begin position="18"/>
        <end position="35"/>
    </location>
</feature>
<keyword evidence="2" id="KW-0349">Heme</keyword>
<feature type="domain" description="Plant heme peroxidase family profile" evidence="8">
    <location>
        <begin position="76"/>
        <end position="236"/>
    </location>
</feature>
<comment type="caution">
    <text evidence="9">The sequence shown here is derived from an EMBL/GenBank/DDBJ whole genome shotgun (WGS) entry which is preliminary data.</text>
</comment>
<dbReference type="PROSITE" id="PS50873">
    <property type="entry name" value="PEROXIDASE_4"/>
    <property type="match status" value="1"/>
</dbReference>
<dbReference type="InterPro" id="IPR019794">
    <property type="entry name" value="Peroxidases_AS"/>
</dbReference>
<evidence type="ECO:0000313" key="9">
    <source>
        <dbReference type="EMBL" id="CAK9111741.1"/>
    </source>
</evidence>
<dbReference type="InterPro" id="IPR002016">
    <property type="entry name" value="Haem_peroxidase"/>
</dbReference>
<accession>A0ABP0SH96</accession>
<evidence type="ECO:0000256" key="2">
    <source>
        <dbReference type="ARBA" id="ARBA00022617"/>
    </source>
</evidence>
<dbReference type="InterPro" id="IPR010255">
    <property type="entry name" value="Haem_peroxidase_sf"/>
</dbReference>
<keyword evidence="4" id="KW-0560">Oxidoreductase</keyword>
<dbReference type="SUPFAM" id="SSF48113">
    <property type="entry name" value="Heme-dependent peroxidases"/>
    <property type="match status" value="2"/>
</dbReference>
<sequence>MGNASSGAGVDGGPAQNLKKAASAAGKSGSSAALKLAKRVSQRMAPSSSSSSSTPVDYDAVRADLKAMMDSDSYDDGSHAPILIRLGWHSSGTFDKESGTGGSNAAGMRFSPEKDDPENAGLEVARGLLEPIKKKHPGIPFADLWILAAYVALEHTDGPVIEFTPGRQDVKGKSTVKPGRLPGAETGLGEGVDDQGRINGWENLAAHIREVFGRMGFSDREIVALLCGGHVYGRCHPNFSGYAGAWVEEPTKFSNEYAADLLDDEWMYVDHDTTVEGQPIPEETRPAPGKRQYMTAWSPSQEKEDLEEIEAAQATNFPPGQYKVTDDWINVRRTHSPESDKIDQPKEGTVFNVVNVREFGKGVRGQLDVGGWASIVSSSGEALMERVGDLDLKPASFRLNSGAEAEALLFEEAPTSVAAADAAEAQGNLADSVVKISDFAAVEDSGSSRLYGLVADGSAAGKWVLMVSDSLGSLLERIEPGYNDTPRKALQNGGILEVKYQMMLPSDMVLLWDEDFRKVLEEYAEDEELLKSEFGDAFKRLTELGVPACPMMS</sequence>